<name>A0A1A8XWQ6_9PROT</name>
<dbReference type="Proteomes" id="UP000199169">
    <property type="component" value="Unassembled WGS sequence"/>
</dbReference>
<dbReference type="Pfam" id="PF08808">
    <property type="entry name" value="RES"/>
    <property type="match status" value="1"/>
</dbReference>
<evidence type="ECO:0000313" key="3">
    <source>
        <dbReference type="Proteomes" id="UP000199169"/>
    </source>
</evidence>
<evidence type="ECO:0000313" key="2">
    <source>
        <dbReference type="EMBL" id="SBT09415.1"/>
    </source>
</evidence>
<evidence type="ECO:0000259" key="1">
    <source>
        <dbReference type="Pfam" id="PF08808"/>
    </source>
</evidence>
<accession>A0A1A8XWQ6</accession>
<proteinExistence type="predicted"/>
<feature type="domain" description="RES" evidence="1">
    <location>
        <begin position="5"/>
        <end position="57"/>
    </location>
</feature>
<dbReference type="AlphaFoldDB" id="A0A1A8XWQ6"/>
<sequence length="69" mass="7044">MSVALWRIAVASRSIAATDLSGRGAERTGGRGNSVGGPVVNASTSIALACLETVVHLYAGGLPLRRVPR</sequence>
<reference evidence="2 3" key="1">
    <citation type="submission" date="2016-06" db="EMBL/GenBank/DDBJ databases">
        <authorList>
            <person name="Kjaerup R.B."/>
            <person name="Dalgaard T.S."/>
            <person name="Juul-Madsen H.R."/>
        </authorList>
    </citation>
    <scope>NUCLEOTIDE SEQUENCE [LARGE SCALE GENOMIC DNA]</scope>
    <source>
        <strain evidence="2">3</strain>
    </source>
</reference>
<gene>
    <name evidence="2" type="ORF">ACCAA_700030</name>
</gene>
<organism evidence="2 3">
    <name type="scientific">Candidatus Accumulibacter aalborgensis</name>
    <dbReference type="NCBI Taxonomy" id="1860102"/>
    <lineage>
        <taxon>Bacteria</taxon>
        <taxon>Pseudomonadati</taxon>
        <taxon>Pseudomonadota</taxon>
        <taxon>Betaproteobacteria</taxon>
        <taxon>Candidatus Accumulibacter</taxon>
    </lineage>
</organism>
<dbReference type="STRING" id="1860102.ACCAA_700030"/>
<dbReference type="EMBL" id="FLQX01000150">
    <property type="protein sequence ID" value="SBT09415.1"/>
    <property type="molecule type" value="Genomic_DNA"/>
</dbReference>
<protein>
    <submittedName>
        <fullName evidence="2">RES domain-containing protein</fullName>
    </submittedName>
</protein>
<keyword evidence="3" id="KW-1185">Reference proteome</keyword>
<dbReference type="RefSeq" id="WP_186408795.1">
    <property type="nucleotide sequence ID" value="NZ_FLQX01000150.1"/>
</dbReference>
<dbReference type="InterPro" id="IPR014914">
    <property type="entry name" value="RES_dom"/>
</dbReference>